<comment type="caution">
    <text evidence="7">The sequence shown here is derived from an EMBL/GenBank/DDBJ whole genome shotgun (WGS) entry which is preliminary data.</text>
</comment>
<organism evidence="7 8">
    <name type="scientific">Hymenobacter wooponensis</name>
    <dbReference type="NCBI Taxonomy" id="1525360"/>
    <lineage>
        <taxon>Bacteria</taxon>
        <taxon>Pseudomonadati</taxon>
        <taxon>Bacteroidota</taxon>
        <taxon>Cytophagia</taxon>
        <taxon>Cytophagales</taxon>
        <taxon>Hymenobacteraceae</taxon>
        <taxon>Hymenobacter</taxon>
    </lineage>
</organism>
<evidence type="ECO:0000256" key="6">
    <source>
        <dbReference type="SAM" id="Phobius"/>
    </source>
</evidence>
<dbReference type="InterPro" id="IPR029044">
    <property type="entry name" value="Nucleotide-diphossugar_trans"/>
</dbReference>
<dbReference type="AlphaFoldDB" id="A0A4Z0MRJ3"/>
<feature type="transmembrane region" description="Helical" evidence="6">
    <location>
        <begin position="373"/>
        <end position="393"/>
    </location>
</feature>
<reference evidence="7 8" key="1">
    <citation type="submission" date="2019-04" db="EMBL/GenBank/DDBJ databases">
        <authorList>
            <person name="Feng G."/>
            <person name="Zhang J."/>
            <person name="Zhu H."/>
        </authorList>
    </citation>
    <scope>NUCLEOTIDE SEQUENCE [LARGE SCALE GENOMIC DNA]</scope>
    <source>
        <strain evidence="7 8">JCM 19491</strain>
    </source>
</reference>
<evidence type="ECO:0000256" key="2">
    <source>
        <dbReference type="ARBA" id="ARBA00022475"/>
    </source>
</evidence>
<dbReference type="RefSeq" id="WP_135528605.1">
    <property type="nucleotide sequence ID" value="NZ_SRKZ01000001.1"/>
</dbReference>
<proteinExistence type="predicted"/>
<evidence type="ECO:0000313" key="7">
    <source>
        <dbReference type="EMBL" id="TGD82443.1"/>
    </source>
</evidence>
<dbReference type="Pfam" id="PF13641">
    <property type="entry name" value="Glyco_tranf_2_3"/>
    <property type="match status" value="1"/>
</dbReference>
<evidence type="ECO:0000256" key="3">
    <source>
        <dbReference type="ARBA" id="ARBA00022676"/>
    </source>
</evidence>
<keyword evidence="4 7" id="KW-0808">Transferase</keyword>
<dbReference type="GO" id="GO:0016757">
    <property type="term" value="F:glycosyltransferase activity"/>
    <property type="evidence" value="ECO:0007669"/>
    <property type="project" value="UniProtKB-KW"/>
</dbReference>
<keyword evidence="5 6" id="KW-0472">Membrane</keyword>
<dbReference type="GO" id="GO:0005886">
    <property type="term" value="C:plasma membrane"/>
    <property type="evidence" value="ECO:0007669"/>
    <property type="project" value="UniProtKB-SubCell"/>
</dbReference>
<dbReference type="SUPFAM" id="SSF53448">
    <property type="entry name" value="Nucleotide-diphospho-sugar transferases"/>
    <property type="match status" value="1"/>
</dbReference>
<name>A0A4Z0MRJ3_9BACT</name>
<dbReference type="Proteomes" id="UP000298284">
    <property type="component" value="Unassembled WGS sequence"/>
</dbReference>
<sequence>MCHTYFIDLAWQHQGYVVLLQAYRNDATNSDFPEQPLCLMLFLTLYFVGWFGLLLTSTVLFAWRRGSQPAPLLQPLPRVSILIAARNEAAAIGRCLRAVRALQYPPELVEVLLGDDGSTDATAAVAQAAMAGYVGTFRVLLIREELGTARGKANVLAHLTRAASSSYFFITDADIAVPTSWLQGLLAHVQAGVGIVTGLTMVQGPRLFHRIQGLDWLMSLGLVQVVTDLGRPVTAMGNNMLITRAAYEATGGYEQLPFSVTEDFELFKAVLREGYSSRNLFRAEVLAESLPMYTWSGLLHQRRRWMRGVEGLPGWLKGCLLLYGSFYLVLLVLAWVAGPGVALVVWGVKMLLQGGLAALCFRRVGHRAPLALIPLYEVYSIVLTGMLTAFRVLPLRFNWKGRQYR</sequence>
<dbReference type="OrthoDB" id="9800276at2"/>
<feature type="transmembrane region" description="Helical" evidence="6">
    <location>
        <begin position="39"/>
        <end position="63"/>
    </location>
</feature>
<dbReference type="PANTHER" id="PTHR43646">
    <property type="entry name" value="GLYCOSYLTRANSFERASE"/>
    <property type="match status" value="1"/>
</dbReference>
<dbReference type="PANTHER" id="PTHR43646:SF2">
    <property type="entry name" value="GLYCOSYLTRANSFERASE 2-LIKE DOMAIN-CONTAINING PROTEIN"/>
    <property type="match status" value="1"/>
</dbReference>
<keyword evidence="6" id="KW-1133">Transmembrane helix</keyword>
<evidence type="ECO:0000256" key="5">
    <source>
        <dbReference type="ARBA" id="ARBA00023136"/>
    </source>
</evidence>
<feature type="transmembrane region" description="Helical" evidence="6">
    <location>
        <begin position="314"/>
        <end position="337"/>
    </location>
</feature>
<dbReference type="Gene3D" id="3.90.550.10">
    <property type="entry name" value="Spore Coat Polysaccharide Biosynthesis Protein SpsA, Chain A"/>
    <property type="match status" value="1"/>
</dbReference>
<dbReference type="EMBL" id="SRKZ01000001">
    <property type="protein sequence ID" value="TGD82443.1"/>
    <property type="molecule type" value="Genomic_DNA"/>
</dbReference>
<evidence type="ECO:0000313" key="8">
    <source>
        <dbReference type="Proteomes" id="UP000298284"/>
    </source>
</evidence>
<evidence type="ECO:0000256" key="1">
    <source>
        <dbReference type="ARBA" id="ARBA00004236"/>
    </source>
</evidence>
<keyword evidence="8" id="KW-1185">Reference proteome</keyword>
<gene>
    <name evidence="7" type="ORF">EU557_01250</name>
</gene>
<comment type="subcellular location">
    <subcellularLocation>
        <location evidence="1">Cell membrane</location>
    </subcellularLocation>
</comment>
<protein>
    <submittedName>
        <fullName evidence="7">Glycosyltransferase</fullName>
    </submittedName>
</protein>
<accession>A0A4Z0MRJ3</accession>
<keyword evidence="6" id="KW-0812">Transmembrane</keyword>
<keyword evidence="2" id="KW-1003">Cell membrane</keyword>
<evidence type="ECO:0000256" key="4">
    <source>
        <dbReference type="ARBA" id="ARBA00022679"/>
    </source>
</evidence>
<keyword evidence="3" id="KW-0328">Glycosyltransferase</keyword>